<dbReference type="InterPro" id="IPR027417">
    <property type="entry name" value="P-loop_NTPase"/>
</dbReference>
<comment type="caution">
    <text evidence="1">The sequence shown here is derived from an EMBL/GenBank/DDBJ whole genome shotgun (WGS) entry which is preliminary data.</text>
</comment>
<name>W6N5Y0_CLOTY</name>
<keyword evidence="2" id="KW-1185">Reference proteome</keyword>
<dbReference type="InterPro" id="IPR003724">
    <property type="entry name" value="CblAdoTrfase_CobA"/>
</dbReference>
<protein>
    <submittedName>
        <fullName evidence="1">Cob(I)alamin adenosyltransferase</fullName>
        <ecNumber evidence="1">2.5.1.17</ecNumber>
    </submittedName>
</protein>
<dbReference type="PIRSF" id="PIRSF015617">
    <property type="entry name" value="Adensltrnsf_CobA"/>
    <property type="match status" value="1"/>
</dbReference>
<dbReference type="PANTHER" id="PTHR46638:SF1">
    <property type="entry name" value="CORRINOID ADENOSYLTRANSFERASE"/>
    <property type="match status" value="1"/>
</dbReference>
<dbReference type="NCBIfam" id="NF004637">
    <property type="entry name" value="PRK05986.1"/>
    <property type="match status" value="1"/>
</dbReference>
<dbReference type="Pfam" id="PF02572">
    <property type="entry name" value="CobA_CobO_BtuR"/>
    <property type="match status" value="1"/>
</dbReference>
<dbReference type="GO" id="GO:0005524">
    <property type="term" value="F:ATP binding"/>
    <property type="evidence" value="ECO:0007669"/>
    <property type="project" value="InterPro"/>
</dbReference>
<dbReference type="SUPFAM" id="SSF52540">
    <property type="entry name" value="P-loop containing nucleoside triphosphate hydrolases"/>
    <property type="match status" value="1"/>
</dbReference>
<dbReference type="EMBL" id="CBXI010000024">
    <property type="protein sequence ID" value="CDL91535.1"/>
    <property type="molecule type" value="Genomic_DNA"/>
</dbReference>
<dbReference type="AlphaFoldDB" id="W6N5Y0"/>
<reference evidence="1 2" key="1">
    <citation type="journal article" date="2015" name="Genome Announc.">
        <title>Draft Genome Sequence of Clostridium tyrobutyricum Strain DIVETGP, Isolated from Cow's Milk for Grana Padano Production.</title>
        <authorList>
            <person name="Soggiu A."/>
            <person name="Piras C."/>
            <person name="Gaiarsa S."/>
            <person name="Sassera D."/>
            <person name="Roncada P."/>
            <person name="Bendixen E."/>
            <person name="Brasca M."/>
            <person name="Bonizzi L."/>
        </authorList>
    </citation>
    <scope>NUCLEOTIDE SEQUENCE [LARGE SCALE GENOMIC DNA]</scope>
    <source>
        <strain evidence="1 2">DIVETGP</strain>
    </source>
</reference>
<dbReference type="OrthoDB" id="9810309at2"/>
<evidence type="ECO:0000313" key="1">
    <source>
        <dbReference type="EMBL" id="CDL91535.1"/>
    </source>
</evidence>
<organism evidence="1 2">
    <name type="scientific">Clostridium tyrobutyricum DIVETGP</name>
    <dbReference type="NCBI Taxonomy" id="1408889"/>
    <lineage>
        <taxon>Bacteria</taxon>
        <taxon>Bacillati</taxon>
        <taxon>Bacillota</taxon>
        <taxon>Clostridia</taxon>
        <taxon>Eubacteriales</taxon>
        <taxon>Clostridiaceae</taxon>
        <taxon>Clostridium</taxon>
    </lineage>
</organism>
<sequence length="171" mass="19404">MDRGYIHVYTGNGKGKTTAALGLSLRSICAGKKVYFGQFAKGMDYSELKAPELLPNLTIEQFGRDAFIHGNPTKEDIEKAQIGLKKIKTILQSNKYDLVVLDELNIAIYYNLVDINEVVELLDYRNKNIEVVITGRYADDRIIERADLVTEMKEIKHYYTKGVKARLGIEN</sequence>
<gene>
    <name evidence="1" type="ORF">CTDIVETGP_1605</name>
</gene>
<dbReference type="PANTHER" id="PTHR46638">
    <property type="entry name" value="CORRINOID ADENOSYLTRANSFERASE"/>
    <property type="match status" value="1"/>
</dbReference>
<dbReference type="RefSeq" id="WP_017752756.1">
    <property type="nucleotide sequence ID" value="NZ_CBXI010000024.1"/>
</dbReference>
<keyword evidence="1" id="KW-0808">Transferase</keyword>
<dbReference type="Proteomes" id="UP000019482">
    <property type="component" value="Unassembled WGS sequence"/>
</dbReference>
<dbReference type="Gene3D" id="3.40.50.300">
    <property type="entry name" value="P-loop containing nucleotide triphosphate hydrolases"/>
    <property type="match status" value="1"/>
</dbReference>
<dbReference type="GO" id="GO:0009236">
    <property type="term" value="P:cobalamin biosynthetic process"/>
    <property type="evidence" value="ECO:0007669"/>
    <property type="project" value="InterPro"/>
</dbReference>
<dbReference type="EC" id="2.5.1.17" evidence="1"/>
<dbReference type="GO" id="GO:0008817">
    <property type="term" value="F:corrinoid adenosyltransferase activity"/>
    <property type="evidence" value="ECO:0007669"/>
    <property type="project" value="UniProtKB-EC"/>
</dbReference>
<evidence type="ECO:0000313" key="2">
    <source>
        <dbReference type="Proteomes" id="UP000019482"/>
    </source>
</evidence>
<accession>W6N5Y0</accession>
<dbReference type="CDD" id="cd00561">
    <property type="entry name" value="CobA_ACA"/>
    <property type="match status" value="1"/>
</dbReference>
<proteinExistence type="predicted"/>
<dbReference type="GeneID" id="29419579"/>